<evidence type="ECO:0000313" key="2">
    <source>
        <dbReference type="Proteomes" id="UP000055048"/>
    </source>
</evidence>
<dbReference type="Proteomes" id="UP000055048">
    <property type="component" value="Unassembled WGS sequence"/>
</dbReference>
<sequence>MLHSREFFENPLRRKSGCSLRKLPEVYLGA</sequence>
<reference evidence="1 2" key="1">
    <citation type="submission" date="2015-01" db="EMBL/GenBank/DDBJ databases">
        <title>Evolution of Trichinella species and genotypes.</title>
        <authorList>
            <person name="Korhonen P.K."/>
            <person name="Edoardo P."/>
            <person name="Giuseppe L.R."/>
            <person name="Gasser R.B."/>
        </authorList>
    </citation>
    <scope>NUCLEOTIDE SEQUENCE [LARGE SCALE GENOMIC DNA]</scope>
    <source>
        <strain evidence="1">ISS417</strain>
    </source>
</reference>
<protein>
    <submittedName>
        <fullName evidence="1">Uncharacterized protein</fullName>
    </submittedName>
</protein>
<dbReference type="EMBL" id="JYDJ01002796">
    <property type="protein sequence ID" value="KRX30030.1"/>
    <property type="molecule type" value="Genomic_DNA"/>
</dbReference>
<comment type="caution">
    <text evidence="1">The sequence shown here is derived from an EMBL/GenBank/DDBJ whole genome shotgun (WGS) entry which is preliminary data.</text>
</comment>
<dbReference type="AlphaFoldDB" id="A0A0V0STF1"/>
<evidence type="ECO:0000313" key="1">
    <source>
        <dbReference type="EMBL" id="KRX30030.1"/>
    </source>
</evidence>
<accession>A0A0V0STF1</accession>
<gene>
    <name evidence="1" type="ORF">T05_10578</name>
</gene>
<proteinExistence type="predicted"/>
<name>A0A0V0STF1_9BILA</name>
<keyword evidence="2" id="KW-1185">Reference proteome</keyword>
<organism evidence="1 2">
    <name type="scientific">Trichinella murrelli</name>
    <dbReference type="NCBI Taxonomy" id="144512"/>
    <lineage>
        <taxon>Eukaryota</taxon>
        <taxon>Metazoa</taxon>
        <taxon>Ecdysozoa</taxon>
        <taxon>Nematoda</taxon>
        <taxon>Enoplea</taxon>
        <taxon>Dorylaimia</taxon>
        <taxon>Trichinellida</taxon>
        <taxon>Trichinellidae</taxon>
        <taxon>Trichinella</taxon>
    </lineage>
</organism>